<feature type="transmembrane region" description="Helical" evidence="9">
    <location>
        <begin position="315"/>
        <end position="336"/>
    </location>
</feature>
<evidence type="ECO:0000256" key="4">
    <source>
        <dbReference type="ARBA" id="ARBA00022692"/>
    </source>
</evidence>
<dbReference type="AlphaFoldDB" id="I4AM38"/>
<dbReference type="GO" id="GO:0046872">
    <property type="term" value="F:metal ion binding"/>
    <property type="evidence" value="ECO:0007669"/>
    <property type="project" value="UniProtKB-KW"/>
</dbReference>
<keyword evidence="3 9" id="KW-0813">Transport</keyword>
<keyword evidence="9" id="KW-1003">Cell membrane</keyword>
<comment type="caution">
    <text evidence="9">Lacks conserved residue(s) required for the propagation of feature annotation.</text>
</comment>
<dbReference type="KEGG" id="fli:Fleli_2666"/>
<reference evidence="12" key="1">
    <citation type="submission" date="2012-06" db="EMBL/GenBank/DDBJ databases">
        <title>The complete genome of Flexibacter litoralis DSM 6794.</title>
        <authorList>
            <person name="Lucas S."/>
            <person name="Copeland A."/>
            <person name="Lapidus A."/>
            <person name="Glavina del Rio T."/>
            <person name="Dalin E."/>
            <person name="Tice H."/>
            <person name="Bruce D."/>
            <person name="Goodwin L."/>
            <person name="Pitluck S."/>
            <person name="Peters L."/>
            <person name="Ovchinnikova G."/>
            <person name="Lu M."/>
            <person name="Kyrpides N."/>
            <person name="Mavromatis K."/>
            <person name="Ivanova N."/>
            <person name="Brettin T."/>
            <person name="Detter J.C."/>
            <person name="Han C."/>
            <person name="Larimer F."/>
            <person name="Land M."/>
            <person name="Hauser L."/>
            <person name="Markowitz V."/>
            <person name="Cheng J.-F."/>
            <person name="Hugenholtz P."/>
            <person name="Woyke T."/>
            <person name="Wu D."/>
            <person name="Spring S."/>
            <person name="Lang E."/>
            <person name="Kopitz M."/>
            <person name="Brambilla E."/>
            <person name="Klenk H.-P."/>
            <person name="Eisen J.A."/>
        </authorList>
    </citation>
    <scope>NUCLEOTIDE SEQUENCE [LARGE SCALE GENOMIC DNA]</scope>
    <source>
        <strain evidence="12">ATCC 23117 / DSM 6794 / NBRC 15988 / NCIMB 1366 / Sio-4</strain>
    </source>
</reference>
<dbReference type="EMBL" id="CP003345">
    <property type="protein sequence ID" value="AFM05023.1"/>
    <property type="molecule type" value="Genomic_DNA"/>
</dbReference>
<dbReference type="Pfam" id="PF03448">
    <property type="entry name" value="MgtE_N"/>
    <property type="match status" value="1"/>
</dbReference>
<evidence type="ECO:0000313" key="12">
    <source>
        <dbReference type="Proteomes" id="UP000006054"/>
    </source>
</evidence>
<dbReference type="InterPro" id="IPR038076">
    <property type="entry name" value="MgtE_N_sf"/>
</dbReference>
<dbReference type="PANTHER" id="PTHR43773">
    <property type="entry name" value="MAGNESIUM TRANSPORTER MGTE"/>
    <property type="match status" value="1"/>
</dbReference>
<sequence>MNFILTQDYLDQFTEAVHTKDTDFIISHTDILHSADISAILDELETDECHYILGLLPDQVRANIISDLDTDIRIDFLQTYQPSEVAEILDYTDSDDAADILNELPLKMREEVISHVEEPQDVMDLLHYDEDCAGGLMAKEFVTANINWTVVECVEEIRRQAENVEKIYSIYVVDNDNILLGRVGIKKLVLNRSTTKVADIYEPDIISVYSYQDEEEVANIMQKYDLEAIPVVNVNKQLLGRITIDDILDVITEQAEQDIQAMAGISEDVEEDDTVWVLSRARLPWLLIGMVGGMLGAKFIGLFEGQLLAVPAMAFFIPLITATGGNVGIQSSTLVVQALADTGGLQESLWRRLFKSFLVALINGFVIGIFVLGANVLLTGGEIILSIVVSFALFCVVIIASIMGTITPLILNKFDVNPAVASGPFITTANDLLGLAIYFSVAKLLFSMAV</sequence>
<dbReference type="PATRIC" id="fig|880071.3.peg.2652"/>
<dbReference type="InterPro" id="IPR006667">
    <property type="entry name" value="SLC41_membr_dom"/>
</dbReference>
<keyword evidence="7 9" id="KW-0472">Membrane</keyword>
<dbReference type="Gene3D" id="1.10.357.20">
    <property type="entry name" value="SLC41 divalent cation transporters, integral membrane domain"/>
    <property type="match status" value="1"/>
</dbReference>
<evidence type="ECO:0000256" key="8">
    <source>
        <dbReference type="PROSITE-ProRule" id="PRU00703"/>
    </source>
</evidence>
<keyword evidence="6 9" id="KW-1133">Transmembrane helix</keyword>
<dbReference type="InterPro" id="IPR006669">
    <property type="entry name" value="MgtE_transporter"/>
</dbReference>
<dbReference type="SUPFAM" id="SSF54631">
    <property type="entry name" value="CBS-domain pair"/>
    <property type="match status" value="1"/>
</dbReference>
<dbReference type="SUPFAM" id="SSF161093">
    <property type="entry name" value="MgtE membrane domain-like"/>
    <property type="match status" value="1"/>
</dbReference>
<dbReference type="InterPro" id="IPR046342">
    <property type="entry name" value="CBS_dom_sf"/>
</dbReference>
<organism evidence="11 12">
    <name type="scientific">Bernardetia litoralis (strain ATCC 23117 / DSM 6794 / NBRC 15988 / NCIMB 1366 / Fx l1 / Sio-4)</name>
    <name type="common">Flexibacter litoralis</name>
    <dbReference type="NCBI Taxonomy" id="880071"/>
    <lineage>
        <taxon>Bacteria</taxon>
        <taxon>Pseudomonadati</taxon>
        <taxon>Bacteroidota</taxon>
        <taxon>Cytophagia</taxon>
        <taxon>Cytophagales</taxon>
        <taxon>Bernardetiaceae</taxon>
        <taxon>Bernardetia</taxon>
    </lineage>
</organism>
<dbReference type="PANTHER" id="PTHR43773:SF1">
    <property type="entry name" value="MAGNESIUM TRANSPORTER MGTE"/>
    <property type="match status" value="1"/>
</dbReference>
<dbReference type="RefSeq" id="WP_014798460.1">
    <property type="nucleotide sequence ID" value="NC_018018.1"/>
</dbReference>
<gene>
    <name evidence="11" type="ordered locus">Fleli_2666</name>
</gene>
<dbReference type="GO" id="GO:0005886">
    <property type="term" value="C:plasma membrane"/>
    <property type="evidence" value="ECO:0007669"/>
    <property type="project" value="UniProtKB-SubCell"/>
</dbReference>
<keyword evidence="5 9" id="KW-0460">Magnesium</keyword>
<name>I4AM38_BERLS</name>
<evidence type="ECO:0000313" key="11">
    <source>
        <dbReference type="EMBL" id="AFM05023.1"/>
    </source>
</evidence>
<comment type="subunit">
    <text evidence="9">Homodimer.</text>
</comment>
<dbReference type="InterPro" id="IPR036739">
    <property type="entry name" value="SLC41_membr_dom_sf"/>
</dbReference>
<dbReference type="eggNOG" id="COG2239">
    <property type="taxonomic scope" value="Bacteria"/>
</dbReference>
<keyword evidence="4 9" id="KW-0812">Transmembrane</keyword>
<proteinExistence type="inferred from homology"/>
<keyword evidence="8" id="KW-0129">CBS domain</keyword>
<evidence type="ECO:0000256" key="5">
    <source>
        <dbReference type="ARBA" id="ARBA00022842"/>
    </source>
</evidence>
<feature type="transmembrane region" description="Helical" evidence="9">
    <location>
        <begin position="357"/>
        <end position="377"/>
    </location>
</feature>
<dbReference type="Gene3D" id="1.25.60.10">
    <property type="entry name" value="MgtE N-terminal domain-like"/>
    <property type="match status" value="1"/>
</dbReference>
<dbReference type="HOGENOM" id="CLU_037408_1_1_10"/>
<dbReference type="NCBIfam" id="TIGR00400">
    <property type="entry name" value="mgtE"/>
    <property type="match status" value="1"/>
</dbReference>
<comment type="function">
    <text evidence="9">Acts as a magnesium transporter.</text>
</comment>
<evidence type="ECO:0000256" key="1">
    <source>
        <dbReference type="ARBA" id="ARBA00004141"/>
    </source>
</evidence>
<feature type="domain" description="CBS" evidence="10">
    <location>
        <begin position="201"/>
        <end position="259"/>
    </location>
</feature>
<feature type="transmembrane region" description="Helical" evidence="9">
    <location>
        <begin position="283"/>
        <end position="303"/>
    </location>
</feature>
<keyword evidence="12" id="KW-1185">Reference proteome</keyword>
<dbReference type="SMART" id="SM00116">
    <property type="entry name" value="CBS"/>
    <property type="match status" value="2"/>
</dbReference>
<dbReference type="Pfam" id="PF00571">
    <property type="entry name" value="CBS"/>
    <property type="match status" value="2"/>
</dbReference>
<dbReference type="SUPFAM" id="SSF158791">
    <property type="entry name" value="MgtE N-terminal domain-like"/>
    <property type="match status" value="1"/>
</dbReference>
<dbReference type="Gene3D" id="3.10.580.10">
    <property type="entry name" value="CBS-domain"/>
    <property type="match status" value="1"/>
</dbReference>
<dbReference type="GO" id="GO:0015095">
    <property type="term" value="F:magnesium ion transmembrane transporter activity"/>
    <property type="evidence" value="ECO:0007669"/>
    <property type="project" value="UniProtKB-UniRule"/>
</dbReference>
<protein>
    <recommendedName>
        <fullName evidence="9">Magnesium transporter MgtE</fullName>
    </recommendedName>
</protein>
<dbReference type="STRING" id="880071.Fleli_2666"/>
<dbReference type="Proteomes" id="UP000006054">
    <property type="component" value="Chromosome"/>
</dbReference>
<dbReference type="PROSITE" id="PS51371">
    <property type="entry name" value="CBS"/>
    <property type="match status" value="1"/>
</dbReference>
<dbReference type="OrthoDB" id="9790355at2"/>
<evidence type="ECO:0000256" key="3">
    <source>
        <dbReference type="ARBA" id="ARBA00022448"/>
    </source>
</evidence>
<dbReference type="InterPro" id="IPR006668">
    <property type="entry name" value="Mg_transptr_MgtE_intracell_dom"/>
</dbReference>
<evidence type="ECO:0000256" key="7">
    <source>
        <dbReference type="ARBA" id="ARBA00023136"/>
    </source>
</evidence>
<dbReference type="Pfam" id="PF01769">
    <property type="entry name" value="MgtE"/>
    <property type="match status" value="1"/>
</dbReference>
<accession>I4AM38</accession>
<evidence type="ECO:0000256" key="2">
    <source>
        <dbReference type="ARBA" id="ARBA00009749"/>
    </source>
</evidence>
<feature type="transmembrane region" description="Helical" evidence="9">
    <location>
        <begin position="383"/>
        <end position="411"/>
    </location>
</feature>
<comment type="similarity">
    <text evidence="2 9">Belongs to the SLC41A transporter family.</text>
</comment>
<evidence type="ECO:0000256" key="9">
    <source>
        <dbReference type="RuleBase" id="RU362011"/>
    </source>
</evidence>
<evidence type="ECO:0000259" key="10">
    <source>
        <dbReference type="PROSITE" id="PS51371"/>
    </source>
</evidence>
<keyword evidence="9" id="KW-0479">Metal-binding</keyword>
<evidence type="ECO:0000256" key="6">
    <source>
        <dbReference type="ARBA" id="ARBA00022989"/>
    </source>
</evidence>
<comment type="subcellular location">
    <subcellularLocation>
        <location evidence="9">Cell membrane</location>
        <topology evidence="9">Multi-pass membrane protein</topology>
    </subcellularLocation>
    <subcellularLocation>
        <location evidence="1">Membrane</location>
        <topology evidence="1">Multi-pass membrane protein</topology>
    </subcellularLocation>
</comment>
<dbReference type="SMART" id="SM00924">
    <property type="entry name" value="MgtE_N"/>
    <property type="match status" value="1"/>
</dbReference>
<dbReference type="InterPro" id="IPR000644">
    <property type="entry name" value="CBS_dom"/>
</dbReference>
<dbReference type="CDD" id="cd04606">
    <property type="entry name" value="CBS_pair_Mg_transporter"/>
    <property type="match status" value="1"/>
</dbReference>